<dbReference type="InterPro" id="IPR019079">
    <property type="entry name" value="Capsule_synth_CapA"/>
</dbReference>
<reference evidence="3 4" key="1">
    <citation type="submission" date="2018-04" db="EMBL/GenBank/DDBJ databases">
        <title>Novel Campyloabacter and Helicobacter Species and Strains.</title>
        <authorList>
            <person name="Mannion A.J."/>
            <person name="Shen Z."/>
            <person name="Fox J.G."/>
        </authorList>
    </citation>
    <scope>NUCLEOTIDE SEQUENCE [LARGE SCALE GENOMIC DNA]</scope>
    <source>
        <strain evidence="3 4">MIT 98-6070</strain>
    </source>
</reference>
<name>A0A3D8I4L6_9HELI</name>
<evidence type="ECO:0000256" key="1">
    <source>
        <dbReference type="ARBA" id="ARBA00005662"/>
    </source>
</evidence>
<accession>A0A3D8I4L6</accession>
<evidence type="ECO:0000313" key="4">
    <source>
        <dbReference type="Proteomes" id="UP000256599"/>
    </source>
</evidence>
<comment type="caution">
    <text evidence="3">The sequence shown here is derived from an EMBL/GenBank/DDBJ whole genome shotgun (WGS) entry which is preliminary data.</text>
</comment>
<organism evidence="3 4">
    <name type="scientific">Helicobacter marmotae</name>
    <dbReference type="NCBI Taxonomy" id="152490"/>
    <lineage>
        <taxon>Bacteria</taxon>
        <taxon>Pseudomonadati</taxon>
        <taxon>Campylobacterota</taxon>
        <taxon>Epsilonproteobacteria</taxon>
        <taxon>Campylobacterales</taxon>
        <taxon>Helicobacteraceae</taxon>
        <taxon>Helicobacter</taxon>
    </lineage>
</organism>
<keyword evidence="4" id="KW-1185">Reference proteome</keyword>
<comment type="similarity">
    <text evidence="1">Belongs to the CapA family.</text>
</comment>
<dbReference type="PANTHER" id="PTHR33393">
    <property type="entry name" value="POLYGLUTAMINE SYNTHESIS ACCESSORY PROTEIN RV0574C-RELATED"/>
    <property type="match status" value="1"/>
</dbReference>
<dbReference type="Gene3D" id="3.60.21.10">
    <property type="match status" value="1"/>
</dbReference>
<dbReference type="PROSITE" id="PS51257">
    <property type="entry name" value="PROKAR_LIPOPROTEIN"/>
    <property type="match status" value="1"/>
</dbReference>
<sequence>MHANITRKGSSMWRYIGTLWIYGVLLLALGGCFGSKLAQTPPIEEVEKAQDGDILTLSFIGDNILGDYYGSQGETLNWYFAHKINKDYGYFFAEVKEILQNDDMTLANLEGPLTTHDKDRLIKPFAFKGDPSYVEILKLGSIEAVNIANNHTRDYGMQGFKDTQLHLQNAQIHYSGEGILSIYEIRGKKIGMAGHRGWNLAIKTQVKNEIEALRNRGADIIIFSFHWGEERKHYPNGIQKELGRYAIDCGADLVIGHHPHVLQGIEEYKGKKIVYSLGNFVYGGAKNPPDKDSIIYQVRFAFGAKQSQLKTLSKDTIFIHNQKVQKFATLPKWSELHSFIPVLISGERHKNNYQPIIAQGEAKRRILERMNTYSASLSQ</sequence>
<proteinExistence type="inferred from homology"/>
<feature type="domain" description="Capsule synthesis protein CapA" evidence="2">
    <location>
        <begin position="56"/>
        <end position="284"/>
    </location>
</feature>
<evidence type="ECO:0000313" key="3">
    <source>
        <dbReference type="EMBL" id="RDU59704.1"/>
    </source>
</evidence>
<dbReference type="EMBL" id="NXLR01000009">
    <property type="protein sequence ID" value="RDU59704.1"/>
    <property type="molecule type" value="Genomic_DNA"/>
</dbReference>
<dbReference type="InterPro" id="IPR052169">
    <property type="entry name" value="CW_Biosynth-Accessory"/>
</dbReference>
<dbReference type="SUPFAM" id="SSF56300">
    <property type="entry name" value="Metallo-dependent phosphatases"/>
    <property type="match status" value="1"/>
</dbReference>
<evidence type="ECO:0000259" key="2">
    <source>
        <dbReference type="SMART" id="SM00854"/>
    </source>
</evidence>
<dbReference type="PANTHER" id="PTHR33393:SF11">
    <property type="entry name" value="POLYGLUTAMINE SYNTHESIS ACCESSORY PROTEIN RV0574C-RELATED"/>
    <property type="match status" value="1"/>
</dbReference>
<dbReference type="Pfam" id="PF09587">
    <property type="entry name" value="PGA_cap"/>
    <property type="match status" value="1"/>
</dbReference>
<dbReference type="CDD" id="cd07381">
    <property type="entry name" value="MPP_CapA"/>
    <property type="match status" value="1"/>
</dbReference>
<dbReference type="Proteomes" id="UP000256599">
    <property type="component" value="Unassembled WGS sequence"/>
</dbReference>
<gene>
    <name evidence="3" type="ORF">CQA63_05470</name>
</gene>
<dbReference type="AlphaFoldDB" id="A0A3D8I4L6"/>
<dbReference type="SMART" id="SM00854">
    <property type="entry name" value="PGA_cap"/>
    <property type="match status" value="1"/>
</dbReference>
<dbReference type="InterPro" id="IPR029052">
    <property type="entry name" value="Metallo-depent_PP-like"/>
</dbReference>
<protein>
    <submittedName>
        <fullName evidence="3">CapA family protein</fullName>
    </submittedName>
</protein>